<keyword evidence="3" id="KW-1185">Reference proteome</keyword>
<feature type="chain" id="PRO_5047534886" evidence="1">
    <location>
        <begin position="29"/>
        <end position="100"/>
    </location>
</feature>
<keyword evidence="1" id="KW-0732">Signal</keyword>
<comment type="caution">
    <text evidence="2">The sequence shown here is derived from an EMBL/GenBank/DDBJ whole genome shotgun (WGS) entry which is preliminary data.</text>
</comment>
<name>A0ABU6QJD5_9FABA</name>
<evidence type="ECO:0000256" key="1">
    <source>
        <dbReference type="SAM" id="SignalP"/>
    </source>
</evidence>
<reference evidence="2 3" key="1">
    <citation type="journal article" date="2023" name="Plants (Basel)">
        <title>Bridging the Gap: Combining Genomics and Transcriptomics Approaches to Understand Stylosanthes scabra, an Orphan Legume from the Brazilian Caatinga.</title>
        <authorList>
            <person name="Ferreira-Neto J.R.C."/>
            <person name="da Silva M.D."/>
            <person name="Binneck E."/>
            <person name="de Melo N.F."/>
            <person name="da Silva R.H."/>
            <person name="de Melo A.L.T.M."/>
            <person name="Pandolfi V."/>
            <person name="Bustamante F.O."/>
            <person name="Brasileiro-Vidal A.C."/>
            <person name="Benko-Iseppon A.M."/>
        </authorList>
    </citation>
    <scope>NUCLEOTIDE SEQUENCE [LARGE SCALE GENOMIC DNA]</scope>
    <source>
        <tissue evidence="2">Leaves</tissue>
    </source>
</reference>
<gene>
    <name evidence="2" type="ORF">PIB30_053814</name>
</gene>
<evidence type="ECO:0000313" key="2">
    <source>
        <dbReference type="EMBL" id="MED6111611.1"/>
    </source>
</evidence>
<organism evidence="2 3">
    <name type="scientific">Stylosanthes scabra</name>
    <dbReference type="NCBI Taxonomy" id="79078"/>
    <lineage>
        <taxon>Eukaryota</taxon>
        <taxon>Viridiplantae</taxon>
        <taxon>Streptophyta</taxon>
        <taxon>Embryophyta</taxon>
        <taxon>Tracheophyta</taxon>
        <taxon>Spermatophyta</taxon>
        <taxon>Magnoliopsida</taxon>
        <taxon>eudicotyledons</taxon>
        <taxon>Gunneridae</taxon>
        <taxon>Pentapetalae</taxon>
        <taxon>rosids</taxon>
        <taxon>fabids</taxon>
        <taxon>Fabales</taxon>
        <taxon>Fabaceae</taxon>
        <taxon>Papilionoideae</taxon>
        <taxon>50 kb inversion clade</taxon>
        <taxon>dalbergioids sensu lato</taxon>
        <taxon>Dalbergieae</taxon>
        <taxon>Pterocarpus clade</taxon>
        <taxon>Stylosanthes</taxon>
    </lineage>
</organism>
<accession>A0ABU6QJD5</accession>
<sequence>MSTMRRKMVLLELTAFAILPIMLAVVGAVFVEEEIGGEEKALGEREFFMRNLGRRQRWKLKPPLLLSPSRFVTHLSVCIVGKEKGHKRKKKKQMRPLKRC</sequence>
<evidence type="ECO:0000313" key="3">
    <source>
        <dbReference type="Proteomes" id="UP001341840"/>
    </source>
</evidence>
<feature type="signal peptide" evidence="1">
    <location>
        <begin position="1"/>
        <end position="28"/>
    </location>
</feature>
<dbReference type="Proteomes" id="UP001341840">
    <property type="component" value="Unassembled WGS sequence"/>
</dbReference>
<dbReference type="EMBL" id="JASCZI010000404">
    <property type="protein sequence ID" value="MED6111611.1"/>
    <property type="molecule type" value="Genomic_DNA"/>
</dbReference>
<protein>
    <submittedName>
        <fullName evidence="2">Uncharacterized protein</fullName>
    </submittedName>
</protein>
<proteinExistence type="predicted"/>